<keyword evidence="4" id="KW-0670">Pyruvate</keyword>
<dbReference type="Pfam" id="PF13417">
    <property type="entry name" value="GST_N_3"/>
    <property type="match status" value="1"/>
</dbReference>
<dbReference type="InterPro" id="IPR040079">
    <property type="entry name" value="Glutathione_S-Trfase"/>
</dbReference>
<dbReference type="SUPFAM" id="SSF47616">
    <property type="entry name" value="GST C-terminal domain-like"/>
    <property type="match status" value="1"/>
</dbReference>
<dbReference type="STRING" id="437022.CC99x_00626"/>
<reference evidence="4" key="1">
    <citation type="submission" date="2015-09" db="EMBL/GenBank/DDBJ databases">
        <title>Draft Genome Sequences of Two Novel Amoeba-resistant Intranuclear Bacteria, Candidatus Berkiella cookevillensis and Candidatus Berkiella aquae.</title>
        <authorList>
            <person name="Mehari Y.T."/>
            <person name="Arivett B.A."/>
            <person name="Farone A.L."/>
            <person name="Gunderson J.H."/>
            <person name="Farone M.B."/>
        </authorList>
    </citation>
    <scope>NUCLEOTIDE SEQUENCE [LARGE SCALE GENOMIC DNA]</scope>
    <source>
        <strain evidence="4">CC99</strain>
    </source>
</reference>
<evidence type="ECO:0000259" key="2">
    <source>
        <dbReference type="PROSITE" id="PS50404"/>
    </source>
</evidence>
<dbReference type="GO" id="GO:0006559">
    <property type="term" value="P:L-phenylalanine catabolic process"/>
    <property type="evidence" value="ECO:0007669"/>
    <property type="project" value="TreeGrafter"/>
</dbReference>
<protein>
    <submittedName>
        <fullName evidence="5">Maleylacetoacetate isomerase</fullName>
        <ecNumber evidence="5">5.2.1.2</ecNumber>
    </submittedName>
    <submittedName>
        <fullName evidence="4">Maleylpyruvate isomerase</fullName>
        <ecNumber evidence="4">5.2.1.4</ecNumber>
    </submittedName>
</protein>
<keyword evidence="4" id="KW-0413">Isomerase</keyword>
<dbReference type="PANTHER" id="PTHR42673:SF21">
    <property type="entry name" value="GLUTATHIONE S-TRANSFERASE YFCF"/>
    <property type="match status" value="1"/>
</dbReference>
<evidence type="ECO:0000256" key="1">
    <source>
        <dbReference type="ARBA" id="ARBA00010007"/>
    </source>
</evidence>
<organism evidence="4">
    <name type="scientific">Candidatus Berkiella cookevillensis</name>
    <dbReference type="NCBI Taxonomy" id="437022"/>
    <lineage>
        <taxon>Bacteria</taxon>
        <taxon>Pseudomonadati</taxon>
        <taxon>Pseudomonadota</taxon>
        <taxon>Gammaproteobacteria</taxon>
        <taxon>Candidatus Berkiellales</taxon>
        <taxon>Candidatus Berkiellaceae</taxon>
        <taxon>Candidatus Berkiella</taxon>
    </lineage>
</organism>
<sequence length="216" mass="24653">MLTLHDYYRSTACYRVRIALNLKGLDYQAIPVDLIKNGGEQHTTEFKQLNPQGLVPALHDTEHSITLSQSLAILEYLEEQYPSPAILPQTIELRAQARRIACAIACDIHPLNNLRVLQYITQTLKQSEDTKREWYHHWLKSGFEAIQSILQIENLSGDFCIGNQISIADLCLIPQLYNARRFEFPLHTYSLLTDIEARCLALPAFEKASPENNMTA</sequence>
<dbReference type="AlphaFoldDB" id="A0A0Q9YGC5"/>
<dbReference type="GO" id="GO:0006749">
    <property type="term" value="P:glutathione metabolic process"/>
    <property type="evidence" value="ECO:0007669"/>
    <property type="project" value="TreeGrafter"/>
</dbReference>
<dbReference type="InterPro" id="IPR034333">
    <property type="entry name" value="GST_Zeta_N"/>
</dbReference>
<dbReference type="EMBL" id="LKHV01000002">
    <property type="protein sequence ID" value="KRG19613.1"/>
    <property type="molecule type" value="Genomic_DNA"/>
</dbReference>
<proteinExistence type="inferred from homology"/>
<dbReference type="Gene3D" id="1.20.1050.10">
    <property type="match status" value="1"/>
</dbReference>
<dbReference type="EC" id="5.2.1.2" evidence="5"/>
<dbReference type="Proteomes" id="UP000051494">
    <property type="component" value="Unassembled WGS sequence"/>
</dbReference>
<dbReference type="EC" id="5.2.1.4" evidence="4"/>
<dbReference type="RefSeq" id="WP_057623552.1">
    <property type="nucleotide sequence ID" value="NZ_LKHV02000001.1"/>
</dbReference>
<dbReference type="InterPro" id="IPR004045">
    <property type="entry name" value="Glutathione_S-Trfase_N"/>
</dbReference>
<dbReference type="PROSITE" id="PS50405">
    <property type="entry name" value="GST_CTER"/>
    <property type="match status" value="1"/>
</dbReference>
<comment type="similarity">
    <text evidence="1">Belongs to the GST superfamily. Zeta family.</text>
</comment>
<dbReference type="PANTHER" id="PTHR42673">
    <property type="entry name" value="MALEYLACETOACETATE ISOMERASE"/>
    <property type="match status" value="1"/>
</dbReference>
<dbReference type="InterPro" id="IPR034330">
    <property type="entry name" value="GST_Zeta_C"/>
</dbReference>
<gene>
    <name evidence="4" type="primary">nagL</name>
    <name evidence="5" type="synonym">maiA</name>
    <name evidence="5" type="ORF">CC99x_001690</name>
    <name evidence="4" type="ORF">CC99x_00626</name>
</gene>
<evidence type="ECO:0000313" key="6">
    <source>
        <dbReference type="Proteomes" id="UP000051494"/>
    </source>
</evidence>
<comment type="caution">
    <text evidence="4">The sequence shown here is derived from an EMBL/GenBank/DDBJ whole genome shotgun (WGS) entry which is preliminary data.</text>
</comment>
<dbReference type="EMBL" id="LKHV02000001">
    <property type="protein sequence ID" value="MCS5707610.1"/>
    <property type="molecule type" value="Genomic_DNA"/>
</dbReference>
<dbReference type="GO" id="GO:0016034">
    <property type="term" value="F:maleylacetoacetate isomerase activity"/>
    <property type="evidence" value="ECO:0007669"/>
    <property type="project" value="UniProtKB-EC"/>
</dbReference>
<dbReference type="GO" id="GO:0005737">
    <property type="term" value="C:cytoplasm"/>
    <property type="evidence" value="ECO:0007669"/>
    <property type="project" value="InterPro"/>
</dbReference>
<feature type="domain" description="GST C-terminal" evidence="3">
    <location>
        <begin position="90"/>
        <end position="216"/>
    </location>
</feature>
<dbReference type="GO" id="GO:0050077">
    <property type="term" value="F:maleylpyruvate isomerase activity"/>
    <property type="evidence" value="ECO:0007669"/>
    <property type="project" value="UniProtKB-EC"/>
</dbReference>
<evidence type="ECO:0000313" key="4">
    <source>
        <dbReference type="EMBL" id="KRG19613.1"/>
    </source>
</evidence>
<keyword evidence="6" id="KW-1185">Reference proteome</keyword>
<dbReference type="PATRIC" id="fig|1590042.3.peg.644"/>
<reference evidence="5" key="2">
    <citation type="journal article" date="2016" name="Genome Announc.">
        <title>Draft Genome Sequences of Two Novel Amoeba-Resistant Intranuclear Bacteria, 'Candidatus Berkiella cookevillensis' and 'Candidatus Berkiella aquae'.</title>
        <authorList>
            <person name="Mehari Y.T."/>
            <person name="Arivett B.A."/>
            <person name="Farone A.L."/>
            <person name="Gunderson J.H."/>
            <person name="Farone M.B."/>
        </authorList>
    </citation>
    <scope>NUCLEOTIDE SEQUENCE</scope>
    <source>
        <strain evidence="5">CC99</strain>
    </source>
</reference>
<dbReference type="SFLD" id="SFLDG00358">
    <property type="entry name" value="Main_(cytGST)"/>
    <property type="match status" value="1"/>
</dbReference>
<evidence type="ECO:0000313" key="5">
    <source>
        <dbReference type="EMBL" id="MCS5707610.1"/>
    </source>
</evidence>
<dbReference type="InterPro" id="IPR010987">
    <property type="entry name" value="Glutathione-S-Trfase_C-like"/>
</dbReference>
<dbReference type="NCBIfam" id="TIGR01262">
    <property type="entry name" value="maiA"/>
    <property type="match status" value="1"/>
</dbReference>
<reference evidence="5" key="3">
    <citation type="submission" date="2021-06" db="EMBL/GenBank/DDBJ databases">
        <title>Genomic Description and Analysis of Intracellular Bacteria, Candidatus Berkiella cookevillensis and Candidatus Berkiella aquae.</title>
        <authorList>
            <person name="Kidane D.T."/>
            <person name="Mehari Y.T."/>
            <person name="Rice F.C."/>
            <person name="Arivett B.A."/>
            <person name="Farone A.L."/>
            <person name="Berk S.G."/>
            <person name="Farone M.B."/>
        </authorList>
    </citation>
    <scope>NUCLEOTIDE SEQUENCE</scope>
    <source>
        <strain evidence="5">CC99</strain>
    </source>
</reference>
<dbReference type="SFLD" id="SFLDS00019">
    <property type="entry name" value="Glutathione_Transferase_(cytos"/>
    <property type="match status" value="1"/>
</dbReference>
<dbReference type="Gene3D" id="3.40.30.10">
    <property type="entry name" value="Glutaredoxin"/>
    <property type="match status" value="1"/>
</dbReference>
<dbReference type="CDD" id="cd03191">
    <property type="entry name" value="GST_C_Zeta"/>
    <property type="match status" value="1"/>
</dbReference>
<dbReference type="SUPFAM" id="SSF52833">
    <property type="entry name" value="Thioredoxin-like"/>
    <property type="match status" value="1"/>
</dbReference>
<dbReference type="InterPro" id="IPR036249">
    <property type="entry name" value="Thioredoxin-like_sf"/>
</dbReference>
<name>A0A0Q9YGC5_9GAMM</name>
<dbReference type="GO" id="GO:0004364">
    <property type="term" value="F:glutathione transferase activity"/>
    <property type="evidence" value="ECO:0007669"/>
    <property type="project" value="TreeGrafter"/>
</dbReference>
<feature type="domain" description="GST N-terminal" evidence="2">
    <location>
        <begin position="1"/>
        <end position="85"/>
    </location>
</feature>
<evidence type="ECO:0000259" key="3">
    <source>
        <dbReference type="PROSITE" id="PS50405"/>
    </source>
</evidence>
<dbReference type="PROSITE" id="PS50404">
    <property type="entry name" value="GST_NTER"/>
    <property type="match status" value="1"/>
</dbReference>
<dbReference type="OrthoDB" id="509852at2"/>
<dbReference type="CDD" id="cd03042">
    <property type="entry name" value="GST_N_Zeta"/>
    <property type="match status" value="1"/>
</dbReference>
<dbReference type="InterPro" id="IPR036282">
    <property type="entry name" value="Glutathione-S-Trfase_C_sf"/>
</dbReference>
<dbReference type="InterPro" id="IPR005955">
    <property type="entry name" value="GST_Zeta"/>
</dbReference>
<accession>A0A0Q9YGC5</accession>